<evidence type="ECO:0000259" key="1">
    <source>
        <dbReference type="Pfam" id="PF13460"/>
    </source>
</evidence>
<dbReference type="Pfam" id="PF13460">
    <property type="entry name" value="NAD_binding_10"/>
    <property type="match status" value="1"/>
</dbReference>
<dbReference type="EMBL" id="JBDJAW010000004">
    <property type="protein sequence ID" value="MEN3534888.1"/>
    <property type="molecule type" value="Genomic_DNA"/>
</dbReference>
<evidence type="ECO:0000313" key="2">
    <source>
        <dbReference type="EMBL" id="MEN3534888.1"/>
    </source>
</evidence>
<dbReference type="InterPro" id="IPR016040">
    <property type="entry name" value="NAD(P)-bd_dom"/>
</dbReference>
<dbReference type="PANTHER" id="PTHR43355">
    <property type="entry name" value="FLAVIN REDUCTASE (NADPH)"/>
    <property type="match status" value="1"/>
</dbReference>
<organism evidence="2 3">
    <name type="scientific">Microbispora maris</name>
    <dbReference type="NCBI Taxonomy" id="3144104"/>
    <lineage>
        <taxon>Bacteria</taxon>
        <taxon>Bacillati</taxon>
        <taxon>Actinomycetota</taxon>
        <taxon>Actinomycetes</taxon>
        <taxon>Streptosporangiales</taxon>
        <taxon>Streptosporangiaceae</taxon>
        <taxon>Microbispora</taxon>
    </lineage>
</organism>
<proteinExistence type="predicted"/>
<name>A0ABV0AK36_9ACTN</name>
<dbReference type="PANTHER" id="PTHR43355:SF2">
    <property type="entry name" value="FLAVIN REDUCTASE (NADPH)"/>
    <property type="match status" value="1"/>
</dbReference>
<protein>
    <submittedName>
        <fullName evidence="2">NAD(P)H-binding protein</fullName>
    </submittedName>
</protein>
<feature type="domain" description="NAD(P)-binding" evidence="1">
    <location>
        <begin position="8"/>
        <end position="201"/>
    </location>
</feature>
<dbReference type="Proteomes" id="UP001447516">
    <property type="component" value="Unassembled WGS sequence"/>
</dbReference>
<dbReference type="SUPFAM" id="SSF51735">
    <property type="entry name" value="NAD(P)-binding Rossmann-fold domains"/>
    <property type="match status" value="1"/>
</dbReference>
<comment type="caution">
    <text evidence="2">The sequence shown here is derived from an EMBL/GenBank/DDBJ whole genome shotgun (WGS) entry which is preliminary data.</text>
</comment>
<dbReference type="InterPro" id="IPR036291">
    <property type="entry name" value="NAD(P)-bd_dom_sf"/>
</dbReference>
<accession>A0ABV0AK36</accession>
<dbReference type="Gene3D" id="3.40.50.720">
    <property type="entry name" value="NAD(P)-binding Rossmann-like Domain"/>
    <property type="match status" value="1"/>
</dbReference>
<dbReference type="RefSeq" id="WP_346224963.1">
    <property type="nucleotide sequence ID" value="NZ_JBDJAW010000004.1"/>
</dbReference>
<gene>
    <name evidence="2" type="ORF">AAH991_07235</name>
</gene>
<keyword evidence="3" id="KW-1185">Reference proteome</keyword>
<sequence>MSAIVVFGAGGRAGRAVVREARERGHRVTAVVRDPAAYALREGRPGPEADDVVAGDVTDADVIARVAAGHQVAVNAAADLAAPPMEFFPAAARALLGGLERAGVRRLIAVGLATGLRTAEGTLLMDTPGYPQEYREFYLGHEAGDAVLREAVTPVDWLVISPSGDFDHDGIRTGGYRVAPGDAGSRISYPDLAVAVLDEAERPRHHRVHLGVERI</sequence>
<evidence type="ECO:0000313" key="3">
    <source>
        <dbReference type="Proteomes" id="UP001447516"/>
    </source>
</evidence>
<reference evidence="2 3" key="1">
    <citation type="submission" date="2024-05" db="EMBL/GenBank/DDBJ databases">
        <title>Microbispora sp.ZYX-F-249.</title>
        <authorList>
            <person name="Xie H."/>
        </authorList>
    </citation>
    <scope>NUCLEOTIDE SEQUENCE [LARGE SCALE GENOMIC DNA]</scope>
    <source>
        <strain evidence="2 3">ZYX-F-249</strain>
    </source>
</reference>
<dbReference type="InterPro" id="IPR051606">
    <property type="entry name" value="Polyketide_Oxido-like"/>
</dbReference>